<dbReference type="PANTHER" id="PTHR43343:SF3">
    <property type="entry name" value="PROTEASE DO-LIKE 8, CHLOROPLASTIC"/>
    <property type="match status" value="1"/>
</dbReference>
<dbReference type="Pfam" id="PF13365">
    <property type="entry name" value="Trypsin_2"/>
    <property type="match status" value="1"/>
</dbReference>
<dbReference type="PRINTS" id="PR00834">
    <property type="entry name" value="PROTEASES2C"/>
</dbReference>
<dbReference type="AlphaFoldDB" id="A0A4P8L296"/>
<proteinExistence type="predicted"/>
<dbReference type="InterPro" id="IPR001940">
    <property type="entry name" value="Peptidase_S1C"/>
</dbReference>
<sequence length="271" mass="28640">MPTLKRTEKTGPRRLLAATFLCFLLMAHYGASFAFTGEEKNTIDVYQRVAPSVVNITAEVLQFDFFFRPVPTSGAGSGVILDAEGTIVTNYHVIAGARALGVTLSDGSHWEAEVVGTSPESDLAVIRIHAEDRTLAPIALGNSDELEVGRKVFAIGNPFGLGQTLTVGIVSQLNRDLRSDGGVFRGLIQTDAAVNPGNSGGALVDSAGKLVGINTAILSPTGSSVGIGFAIPINHVKRVVPGLTHAGGRWLGWLLAFLLVAWMIRRIIRAA</sequence>
<keyword evidence="3" id="KW-0812">Transmembrane</keyword>
<keyword evidence="3" id="KW-0472">Membrane</keyword>
<keyword evidence="1 4" id="KW-0645">Protease</keyword>
<name>A0A4P8L296_9BACT</name>
<evidence type="ECO:0000256" key="2">
    <source>
        <dbReference type="ARBA" id="ARBA00022801"/>
    </source>
</evidence>
<dbReference type="OrthoDB" id="9758917at2"/>
<keyword evidence="3" id="KW-1133">Transmembrane helix</keyword>
<dbReference type="KEGG" id="dax:FDQ92_07440"/>
<dbReference type="GO" id="GO:0004252">
    <property type="term" value="F:serine-type endopeptidase activity"/>
    <property type="evidence" value="ECO:0007669"/>
    <property type="project" value="InterPro"/>
</dbReference>
<gene>
    <name evidence="4" type="ORF">FDQ92_07440</name>
</gene>
<accession>A0A4P8L296</accession>
<dbReference type="SUPFAM" id="SSF50494">
    <property type="entry name" value="Trypsin-like serine proteases"/>
    <property type="match status" value="1"/>
</dbReference>
<protein>
    <submittedName>
        <fullName evidence="4">Trypsin-like serine protease</fullName>
    </submittedName>
</protein>
<evidence type="ECO:0000256" key="3">
    <source>
        <dbReference type="SAM" id="Phobius"/>
    </source>
</evidence>
<keyword evidence="2" id="KW-0378">Hydrolase</keyword>
<evidence type="ECO:0000313" key="4">
    <source>
        <dbReference type="EMBL" id="QCQ22018.1"/>
    </source>
</evidence>
<reference evidence="4 5" key="2">
    <citation type="submission" date="2019-05" db="EMBL/GenBank/DDBJ databases">
        <authorList>
            <person name="Suflita J.M."/>
            <person name="Marks C.R."/>
        </authorList>
    </citation>
    <scope>NUCLEOTIDE SEQUENCE [LARGE SCALE GENOMIC DNA]</scope>
    <source>
        <strain evidence="4 5">ALDC</strain>
    </source>
</reference>
<feature type="transmembrane region" description="Helical" evidence="3">
    <location>
        <begin position="250"/>
        <end position="268"/>
    </location>
</feature>
<dbReference type="Gene3D" id="2.40.10.120">
    <property type="match status" value="1"/>
</dbReference>
<dbReference type="EMBL" id="CP040098">
    <property type="protein sequence ID" value="QCQ22018.1"/>
    <property type="molecule type" value="Genomic_DNA"/>
</dbReference>
<dbReference type="GO" id="GO:0006508">
    <property type="term" value="P:proteolysis"/>
    <property type="evidence" value="ECO:0007669"/>
    <property type="project" value="UniProtKB-KW"/>
</dbReference>
<reference evidence="4 5" key="1">
    <citation type="submission" date="2019-05" db="EMBL/GenBank/DDBJ databases">
        <title>The Complete Genome Sequence of the n-alkane-degrading Desulfoglaeba alkanexedens ALDC reveals multiple alkylsuccinate synthase gene clusters.</title>
        <authorList>
            <person name="Callaghan A.V."/>
            <person name="Davidova I.A."/>
            <person name="Duncan K.E."/>
            <person name="Morris B."/>
            <person name="McInerney M.J."/>
        </authorList>
    </citation>
    <scope>NUCLEOTIDE SEQUENCE [LARGE SCALE GENOMIC DNA]</scope>
    <source>
        <strain evidence="4 5">ALDC</strain>
    </source>
</reference>
<dbReference type="Proteomes" id="UP000298602">
    <property type="component" value="Chromosome"/>
</dbReference>
<dbReference type="InterPro" id="IPR009003">
    <property type="entry name" value="Peptidase_S1_PA"/>
</dbReference>
<dbReference type="RefSeq" id="WP_137423987.1">
    <property type="nucleotide sequence ID" value="NZ_CP040098.1"/>
</dbReference>
<dbReference type="InterPro" id="IPR051201">
    <property type="entry name" value="Chloro_Bact_Ser_Proteases"/>
</dbReference>
<keyword evidence="5" id="KW-1185">Reference proteome</keyword>
<evidence type="ECO:0000313" key="5">
    <source>
        <dbReference type="Proteomes" id="UP000298602"/>
    </source>
</evidence>
<dbReference type="PANTHER" id="PTHR43343">
    <property type="entry name" value="PEPTIDASE S12"/>
    <property type="match status" value="1"/>
</dbReference>
<evidence type="ECO:0000256" key="1">
    <source>
        <dbReference type="ARBA" id="ARBA00022670"/>
    </source>
</evidence>
<organism evidence="4 5">
    <name type="scientific">Desulfoglaeba alkanexedens ALDC</name>
    <dbReference type="NCBI Taxonomy" id="980445"/>
    <lineage>
        <taxon>Bacteria</taxon>
        <taxon>Pseudomonadati</taxon>
        <taxon>Thermodesulfobacteriota</taxon>
        <taxon>Syntrophobacteria</taxon>
        <taxon>Syntrophobacterales</taxon>
        <taxon>Syntrophobacteraceae</taxon>
        <taxon>Desulfoglaeba</taxon>
    </lineage>
</organism>